<accession>E3HBI5</accession>
<evidence type="ECO:0000256" key="4">
    <source>
        <dbReference type="ARBA" id="ARBA00022989"/>
    </source>
</evidence>
<dbReference type="EMBL" id="CP002282">
    <property type="protein sequence ID" value="ADO83681.1"/>
    <property type="molecule type" value="Genomic_DNA"/>
</dbReference>
<keyword evidence="5 6" id="KW-0472">Membrane</keyword>
<dbReference type="HOGENOM" id="CLU_113736_1_2_0"/>
<feature type="transmembrane region" description="Helical" evidence="6">
    <location>
        <begin position="53"/>
        <end position="70"/>
    </location>
</feature>
<dbReference type="RefSeq" id="WP_013388343.1">
    <property type="nucleotide sequence ID" value="NC_014633.1"/>
</dbReference>
<evidence type="ECO:0000256" key="6">
    <source>
        <dbReference type="SAM" id="Phobius"/>
    </source>
</evidence>
<evidence type="ECO:0000256" key="2">
    <source>
        <dbReference type="ARBA" id="ARBA00022475"/>
    </source>
</evidence>
<dbReference type="Pfam" id="PF03788">
    <property type="entry name" value="LrgA"/>
    <property type="match status" value="1"/>
</dbReference>
<evidence type="ECO:0000313" key="7">
    <source>
        <dbReference type="EMBL" id="ADO83681.1"/>
    </source>
</evidence>
<dbReference type="AlphaFoldDB" id="E3HBI5"/>
<evidence type="ECO:0000256" key="5">
    <source>
        <dbReference type="ARBA" id="ARBA00023136"/>
    </source>
</evidence>
<comment type="subcellular location">
    <subcellularLocation>
        <location evidence="1">Cell membrane</location>
        <topology evidence="1">Multi-pass membrane protein</topology>
    </subcellularLocation>
</comment>
<gene>
    <name evidence="7" type="ordered locus">Ilyop_1910</name>
</gene>
<keyword evidence="2" id="KW-1003">Cell membrane</keyword>
<organism evidence="7 8">
    <name type="scientific">Ilyobacter polytropus (strain ATCC 51220 / DSM 2926 / LMG 16218 / CuHBu1)</name>
    <dbReference type="NCBI Taxonomy" id="572544"/>
    <lineage>
        <taxon>Bacteria</taxon>
        <taxon>Fusobacteriati</taxon>
        <taxon>Fusobacteriota</taxon>
        <taxon>Fusobacteriia</taxon>
        <taxon>Fusobacteriales</taxon>
        <taxon>Fusobacteriaceae</taxon>
        <taxon>Ilyobacter</taxon>
    </lineage>
</organism>
<protein>
    <submittedName>
        <fullName evidence="7">LrgA family protein</fullName>
    </submittedName>
</protein>
<keyword evidence="3 6" id="KW-0812">Transmembrane</keyword>
<keyword evidence="7" id="KW-0614">Plasmid</keyword>
<dbReference type="InterPro" id="IPR005538">
    <property type="entry name" value="LrgA/CidA"/>
</dbReference>
<keyword evidence="4 6" id="KW-1133">Transmembrane helix</keyword>
<dbReference type="PANTHER" id="PTHR33931">
    <property type="entry name" value="HOLIN-LIKE PROTEIN CIDA-RELATED"/>
    <property type="match status" value="1"/>
</dbReference>
<dbReference type="OrthoDB" id="3176438at2"/>
<evidence type="ECO:0000313" key="8">
    <source>
        <dbReference type="Proteomes" id="UP000006875"/>
    </source>
</evidence>
<reference evidence="7 8" key="1">
    <citation type="journal article" date="2010" name="Stand. Genomic Sci.">
        <title>Complete genome sequence of Ilyobacter polytropus type strain (CuHbu1).</title>
        <authorList>
            <person name="Sikorski J."/>
            <person name="Chertkov O."/>
            <person name="Lapidus A."/>
            <person name="Nolan M."/>
            <person name="Lucas S."/>
            <person name="Del Rio T.G."/>
            <person name="Tice H."/>
            <person name="Cheng J.F."/>
            <person name="Tapia R."/>
            <person name="Han C."/>
            <person name="Goodwin L."/>
            <person name="Pitluck S."/>
            <person name="Liolios K."/>
            <person name="Ivanova N."/>
            <person name="Mavromatis K."/>
            <person name="Mikhailova N."/>
            <person name="Pati A."/>
            <person name="Chen A."/>
            <person name="Palaniappan K."/>
            <person name="Land M."/>
            <person name="Hauser L."/>
            <person name="Chang Y.J."/>
            <person name="Jeffries C.D."/>
            <person name="Brambilla E."/>
            <person name="Yasawong M."/>
            <person name="Rohde M."/>
            <person name="Pukall R."/>
            <person name="Spring S."/>
            <person name="Goker M."/>
            <person name="Woyke T."/>
            <person name="Bristow J."/>
            <person name="Eisen J.A."/>
            <person name="Markowitz V."/>
            <person name="Hugenholtz P."/>
            <person name="Kyrpides N.C."/>
            <person name="Klenk H.P."/>
        </authorList>
    </citation>
    <scope>NUCLEOTIDE SEQUENCE [LARGE SCALE GENOMIC DNA]</scope>
    <source>
        <strain evidence="8">ATCC 51220 / DSM 2926 / LMG 16218 / CuHBu1</strain>
        <plasmid evidence="8">pILYOP01</plasmid>
    </source>
</reference>
<geneLocation type="plasmid" evidence="7 8">
    <name>pILYOP01</name>
</geneLocation>
<dbReference type="PANTHER" id="PTHR33931:SF5">
    <property type="entry name" value="UPF0299 MEMBRANE PROTEIN YOHJ"/>
    <property type="match status" value="1"/>
</dbReference>
<dbReference type="GO" id="GO:0005886">
    <property type="term" value="C:plasma membrane"/>
    <property type="evidence" value="ECO:0007669"/>
    <property type="project" value="UniProtKB-SubCell"/>
</dbReference>
<name>E3HBI5_ILYPC</name>
<dbReference type="Proteomes" id="UP000006875">
    <property type="component" value="Plasmid pILYOP01"/>
</dbReference>
<dbReference type="KEGG" id="ipo:Ilyop_1910"/>
<feature type="transmembrane region" description="Helical" evidence="6">
    <location>
        <begin position="20"/>
        <end position="41"/>
    </location>
</feature>
<proteinExistence type="predicted"/>
<evidence type="ECO:0000256" key="3">
    <source>
        <dbReference type="ARBA" id="ARBA00022692"/>
    </source>
</evidence>
<sequence length="113" mass="12675">MIVQFLFIFGITYLGELISTLFSLQIPGTILGMLIMFFLLSTGIIKVKQIEKAANILLLNMAIFFLPPGIKLVDSLDILKGNWLKLILIAVTTTLITMVVTGKVVDFFIRRKK</sequence>
<feature type="transmembrane region" description="Helical" evidence="6">
    <location>
        <begin position="82"/>
        <end position="105"/>
    </location>
</feature>
<keyword evidence="8" id="KW-1185">Reference proteome</keyword>
<evidence type="ECO:0000256" key="1">
    <source>
        <dbReference type="ARBA" id="ARBA00004651"/>
    </source>
</evidence>